<name>A0ABN3Y2I2_9ACTN</name>
<evidence type="ECO:0000313" key="3">
    <source>
        <dbReference type="Proteomes" id="UP001499930"/>
    </source>
</evidence>
<proteinExistence type="predicted"/>
<protein>
    <recommendedName>
        <fullName evidence="4">WxL domain-containing protein</fullName>
    </recommendedName>
</protein>
<comment type="caution">
    <text evidence="2">The sequence shown here is derived from an EMBL/GenBank/DDBJ whole genome shotgun (WGS) entry which is preliminary data.</text>
</comment>
<evidence type="ECO:0000256" key="1">
    <source>
        <dbReference type="SAM" id="SignalP"/>
    </source>
</evidence>
<feature type="chain" id="PRO_5047436146" description="WxL domain-containing protein" evidence="1">
    <location>
        <begin position="21"/>
        <end position="176"/>
    </location>
</feature>
<dbReference type="EMBL" id="BAAAWD010000011">
    <property type="protein sequence ID" value="GAA3014570.1"/>
    <property type="molecule type" value="Genomic_DNA"/>
</dbReference>
<evidence type="ECO:0008006" key="4">
    <source>
        <dbReference type="Google" id="ProtNLM"/>
    </source>
</evidence>
<accession>A0ABN3Y2I2</accession>
<reference evidence="2 3" key="1">
    <citation type="journal article" date="2019" name="Int. J. Syst. Evol. Microbiol.">
        <title>The Global Catalogue of Microorganisms (GCM) 10K type strain sequencing project: providing services to taxonomists for standard genome sequencing and annotation.</title>
        <authorList>
            <consortium name="The Broad Institute Genomics Platform"/>
            <consortium name="The Broad Institute Genome Sequencing Center for Infectious Disease"/>
            <person name="Wu L."/>
            <person name="Ma J."/>
        </authorList>
    </citation>
    <scope>NUCLEOTIDE SEQUENCE [LARGE SCALE GENOMIC DNA]</scope>
    <source>
        <strain evidence="2 3">JCM 3106</strain>
    </source>
</reference>
<dbReference type="Proteomes" id="UP001499930">
    <property type="component" value="Unassembled WGS sequence"/>
</dbReference>
<gene>
    <name evidence="2" type="ORF">GCM10017559_42330</name>
</gene>
<keyword evidence="3" id="KW-1185">Reference proteome</keyword>
<keyword evidence="1" id="KW-0732">Signal</keyword>
<sequence length="176" mass="17327">MLVAASASTLMFLSAAPAVAAPTDETIVTFAVEAGSLDVVAPAGPIDLGSAPPGGTLTGQIGPVSVSDTRGGATSEWTASVYATNFIDAALTIPPTTIDYWSGPTTATTGGGTFVPGQLTALVADPLDLVATPLVAFAHTGGTGGSTATWNPTLIVNIPITAQIGDYTGTVTHSVA</sequence>
<feature type="signal peptide" evidence="1">
    <location>
        <begin position="1"/>
        <end position="20"/>
    </location>
</feature>
<evidence type="ECO:0000313" key="2">
    <source>
        <dbReference type="EMBL" id="GAA3014570.1"/>
    </source>
</evidence>
<organism evidence="2 3">
    <name type="scientific">Streptosporangium longisporum</name>
    <dbReference type="NCBI Taxonomy" id="46187"/>
    <lineage>
        <taxon>Bacteria</taxon>
        <taxon>Bacillati</taxon>
        <taxon>Actinomycetota</taxon>
        <taxon>Actinomycetes</taxon>
        <taxon>Streptosporangiales</taxon>
        <taxon>Streptosporangiaceae</taxon>
        <taxon>Streptosporangium</taxon>
    </lineage>
</organism>